<dbReference type="EMBL" id="RCHS01000832">
    <property type="protein sequence ID" value="RMX56506.1"/>
    <property type="molecule type" value="Genomic_DNA"/>
</dbReference>
<protein>
    <recommendedName>
        <fullName evidence="3">Endonuclease/exonuclease/phosphatase domain-containing protein</fullName>
    </recommendedName>
</protein>
<dbReference type="SUPFAM" id="SSF56219">
    <property type="entry name" value="DNase I-like"/>
    <property type="match status" value="1"/>
</dbReference>
<dbReference type="STRING" id="46731.A0A3M6US47"/>
<dbReference type="Proteomes" id="UP000275408">
    <property type="component" value="Unassembled WGS sequence"/>
</dbReference>
<evidence type="ECO:0000313" key="1">
    <source>
        <dbReference type="EMBL" id="RMX56506.1"/>
    </source>
</evidence>
<keyword evidence="2" id="KW-1185">Reference proteome</keyword>
<name>A0A3M6US47_POCDA</name>
<accession>A0A3M6US47</accession>
<gene>
    <name evidence="1" type="ORF">pdam_00023897</name>
</gene>
<dbReference type="AlphaFoldDB" id="A0A3M6US47"/>
<proteinExistence type="predicted"/>
<sequence length="195" mass="22682">MEEFEYNRFYLFYLTGSKCDDIIIGGDFNLVLNLHIDKKGGLARTHTESVKTSKVLNPDNLRYTWRRKRPEIQCRLDFFLVTQSLMCNVKSTNIATGYKTDHSLIEVTIATHSNKRGPSFWKLNTSLLSEIDYINQIRVTIKNIQEEYKNDSFVDDALMWEMIKLKIREQSLKYSTVKKAKISRGRMASPKPGES</sequence>
<evidence type="ECO:0000313" key="2">
    <source>
        <dbReference type="Proteomes" id="UP000275408"/>
    </source>
</evidence>
<comment type="caution">
    <text evidence="1">The sequence shown here is derived from an EMBL/GenBank/DDBJ whole genome shotgun (WGS) entry which is preliminary data.</text>
</comment>
<reference evidence="1 2" key="1">
    <citation type="journal article" date="2018" name="Sci. Rep.">
        <title>Comparative analysis of the Pocillopora damicornis genome highlights role of immune system in coral evolution.</title>
        <authorList>
            <person name="Cunning R."/>
            <person name="Bay R.A."/>
            <person name="Gillette P."/>
            <person name="Baker A.C."/>
            <person name="Traylor-Knowles N."/>
        </authorList>
    </citation>
    <scope>NUCLEOTIDE SEQUENCE [LARGE SCALE GENOMIC DNA]</scope>
    <source>
        <strain evidence="1">RSMAS</strain>
        <tissue evidence="1">Whole animal</tissue>
    </source>
</reference>
<evidence type="ECO:0008006" key="3">
    <source>
        <dbReference type="Google" id="ProtNLM"/>
    </source>
</evidence>
<organism evidence="1 2">
    <name type="scientific">Pocillopora damicornis</name>
    <name type="common">Cauliflower coral</name>
    <name type="synonym">Millepora damicornis</name>
    <dbReference type="NCBI Taxonomy" id="46731"/>
    <lineage>
        <taxon>Eukaryota</taxon>
        <taxon>Metazoa</taxon>
        <taxon>Cnidaria</taxon>
        <taxon>Anthozoa</taxon>
        <taxon>Hexacorallia</taxon>
        <taxon>Scleractinia</taxon>
        <taxon>Astrocoeniina</taxon>
        <taxon>Pocilloporidae</taxon>
        <taxon>Pocillopora</taxon>
    </lineage>
</organism>
<feature type="non-terminal residue" evidence="1">
    <location>
        <position position="195"/>
    </location>
</feature>
<dbReference type="Gene3D" id="3.60.10.10">
    <property type="entry name" value="Endonuclease/exonuclease/phosphatase"/>
    <property type="match status" value="1"/>
</dbReference>
<dbReference type="InterPro" id="IPR036691">
    <property type="entry name" value="Endo/exonu/phosph_ase_sf"/>
</dbReference>